<dbReference type="Gene3D" id="1.10.287.670">
    <property type="entry name" value="Phycobilisome degradation protein NblA"/>
    <property type="match status" value="1"/>
</dbReference>
<evidence type="ECO:0000313" key="3">
    <source>
        <dbReference type="EMBL" id="AIG92630.1"/>
    </source>
</evidence>
<dbReference type="SMR" id="A0A075W3T5"/>
<reference evidence="3" key="1">
    <citation type="journal article" date="2015" name="Genome Biol. Evol.">
        <title>Extreme features of the Galdieria sulphuraria organellar genomes: a consequence of polyextremophily?</title>
        <authorList>
            <person name="Jain K."/>
            <person name="Krause K."/>
            <person name="Grewe F."/>
            <person name="Nelson G.F."/>
            <person name="Weber A.P."/>
            <person name="Christensen A.C."/>
            <person name="Mower J.P."/>
        </authorList>
    </citation>
    <scope>NUCLEOTIDE SEQUENCE</scope>
    <source>
        <strain evidence="3">074W</strain>
    </source>
</reference>
<dbReference type="InterPro" id="IPR007574">
    <property type="entry name" value="NblA"/>
</dbReference>
<geneLocation type="plastid" evidence="3"/>
<comment type="similarity">
    <text evidence="1">Belongs to the ycf18/nblA family.</text>
</comment>
<evidence type="ECO:0000256" key="2">
    <source>
        <dbReference type="ARBA" id="ARBA00021553"/>
    </source>
</evidence>
<dbReference type="RefSeq" id="YP_009051188.1">
    <property type="nucleotide sequence ID" value="NC_024665.1"/>
</dbReference>
<organism evidence="3">
    <name type="scientific">Galdieria sulphuraria</name>
    <name type="common">Red alga</name>
    <dbReference type="NCBI Taxonomy" id="130081"/>
    <lineage>
        <taxon>Eukaryota</taxon>
        <taxon>Rhodophyta</taxon>
        <taxon>Bangiophyceae</taxon>
        <taxon>Galdieriales</taxon>
        <taxon>Galdieriaceae</taxon>
        <taxon>Galdieria</taxon>
    </lineage>
</organism>
<evidence type="ECO:0000256" key="1">
    <source>
        <dbReference type="ARBA" id="ARBA00008091"/>
    </source>
</evidence>
<dbReference type="AlphaFoldDB" id="A0A075W3T5"/>
<dbReference type="Pfam" id="PF04485">
    <property type="entry name" value="NblA"/>
    <property type="match status" value="1"/>
</dbReference>
<gene>
    <name evidence="3" type="primary">nblA</name>
</gene>
<dbReference type="GeneID" id="20005705"/>
<sequence length="62" mass="7557">MNKNYNSYLGLSLEQEFKLKLYSQIVDNLNEKQKKRLLLEILKYMLLNDNILKYLIKYTNLK</sequence>
<dbReference type="EMBL" id="KJ700459">
    <property type="protein sequence ID" value="AIG92630.1"/>
    <property type="molecule type" value="Genomic_DNA"/>
</dbReference>
<accession>A0A075W3T5</accession>
<dbReference type="KEGG" id="gsl:JL72_p019"/>
<proteinExistence type="inferred from homology"/>
<keyword evidence="3" id="KW-0934">Plastid</keyword>
<dbReference type="InterPro" id="IPR036904">
    <property type="entry name" value="NblA_sf"/>
</dbReference>
<protein>
    <recommendedName>
        <fullName evidence="2">Uncharacterized protein ycf18</fullName>
    </recommendedName>
</protein>
<dbReference type="SUPFAM" id="SSF109859">
    <property type="entry name" value="NblA-like"/>
    <property type="match status" value="1"/>
</dbReference>
<name>A0A075W3T5_GALSU</name>